<feature type="region of interest" description="Disordered" evidence="1">
    <location>
        <begin position="35"/>
        <end position="144"/>
    </location>
</feature>
<dbReference type="EMBL" id="CAAALY010132174">
    <property type="protein sequence ID" value="VEL32259.1"/>
    <property type="molecule type" value="Genomic_DNA"/>
</dbReference>
<reference evidence="2" key="1">
    <citation type="submission" date="2018-11" db="EMBL/GenBank/DDBJ databases">
        <authorList>
            <consortium name="Pathogen Informatics"/>
        </authorList>
    </citation>
    <scope>NUCLEOTIDE SEQUENCE</scope>
</reference>
<feature type="compositionally biased region" description="Basic and acidic residues" evidence="1">
    <location>
        <begin position="87"/>
        <end position="118"/>
    </location>
</feature>
<dbReference type="AlphaFoldDB" id="A0A3S5BNR3"/>
<organism evidence="2 3">
    <name type="scientific">Protopolystoma xenopodis</name>
    <dbReference type="NCBI Taxonomy" id="117903"/>
    <lineage>
        <taxon>Eukaryota</taxon>
        <taxon>Metazoa</taxon>
        <taxon>Spiralia</taxon>
        <taxon>Lophotrochozoa</taxon>
        <taxon>Platyhelminthes</taxon>
        <taxon>Monogenea</taxon>
        <taxon>Polyopisthocotylea</taxon>
        <taxon>Polystomatidea</taxon>
        <taxon>Polystomatidae</taxon>
        <taxon>Protopolystoma</taxon>
    </lineage>
</organism>
<gene>
    <name evidence="2" type="ORF">PXEA_LOCUS25699</name>
</gene>
<evidence type="ECO:0000256" key="1">
    <source>
        <dbReference type="SAM" id="MobiDB-lite"/>
    </source>
</evidence>
<comment type="caution">
    <text evidence="2">The sequence shown here is derived from an EMBL/GenBank/DDBJ whole genome shotgun (WGS) entry which is preliminary data.</text>
</comment>
<evidence type="ECO:0000313" key="3">
    <source>
        <dbReference type="Proteomes" id="UP000784294"/>
    </source>
</evidence>
<evidence type="ECO:0000313" key="2">
    <source>
        <dbReference type="EMBL" id="VEL32259.1"/>
    </source>
</evidence>
<keyword evidence="3" id="KW-1185">Reference proteome</keyword>
<accession>A0A3S5BNR3</accession>
<dbReference type="Proteomes" id="UP000784294">
    <property type="component" value="Unassembled WGS sequence"/>
</dbReference>
<sequence>MPEPAPSPNAVSLTVFKDFVPGKRLYSTKLTKAIVYSSEKKPPNGHAEPFTEKPRHQSRLDSFRRARTWGGIKGQTTKENLSRRSKRADLRGGDLERRPKAEPDWRSREEEVEERTFGDGEFDNEAEDENEDEDEKEKREEDEGWMRWRKARPFTMAAPNWTSDCRGLTEKTFNRIQLARASPTTTSSEIRRRNIRLLQASQTSLQQQLAFTGGSLWQGYSGPSVRQLVEYFTRLADQNSAESKRSQVQRPLNPLLRRKAGSLDQLAPSEYATSCGQLGI</sequence>
<feature type="compositionally biased region" description="Basic and acidic residues" evidence="1">
    <location>
        <begin position="49"/>
        <end position="64"/>
    </location>
</feature>
<feature type="compositionally biased region" description="Acidic residues" evidence="1">
    <location>
        <begin position="120"/>
        <end position="135"/>
    </location>
</feature>
<name>A0A3S5BNR3_9PLAT</name>
<protein>
    <submittedName>
        <fullName evidence="2">Uncharacterized protein</fullName>
    </submittedName>
</protein>
<proteinExistence type="predicted"/>